<feature type="compositionally biased region" description="Basic and acidic residues" evidence="10">
    <location>
        <begin position="138"/>
        <end position="152"/>
    </location>
</feature>
<keyword evidence="5 9" id="KW-0653">Protein transport</keyword>
<comment type="subunit">
    <text evidence="9">The Tat system comprises two distinct complexes: a TatABC complex, containing multiple copies of TatA, TatB and TatC subunits, and a separate TatA complex, containing only TatA subunits. Substrates initially bind to the TatABC complex, which probably triggers association of the separate TatA complex to form the active translocon.</text>
</comment>
<dbReference type="InterPro" id="IPR018448">
    <property type="entry name" value="TatB"/>
</dbReference>
<evidence type="ECO:0000256" key="9">
    <source>
        <dbReference type="HAMAP-Rule" id="MF_00237"/>
    </source>
</evidence>
<keyword evidence="3 9" id="KW-1003">Cell membrane</keyword>
<protein>
    <recommendedName>
        <fullName evidence="9">Sec-independent protein translocase protein TatB</fullName>
    </recommendedName>
</protein>
<dbReference type="InterPro" id="IPR003369">
    <property type="entry name" value="TatA/B/E"/>
</dbReference>
<keyword evidence="8 9" id="KW-0472">Membrane</keyword>
<keyword evidence="4 9" id="KW-0812">Transmembrane</keyword>
<accession>A0ABY8H4V7</accession>
<keyword evidence="2 9" id="KW-0813">Transport</keyword>
<feature type="compositionally biased region" description="Polar residues" evidence="10">
    <location>
        <begin position="118"/>
        <end position="127"/>
    </location>
</feature>
<evidence type="ECO:0000256" key="7">
    <source>
        <dbReference type="ARBA" id="ARBA00023010"/>
    </source>
</evidence>
<proteinExistence type="inferred from homology"/>
<dbReference type="PANTHER" id="PTHR33162">
    <property type="entry name" value="SEC-INDEPENDENT PROTEIN TRANSLOCASE PROTEIN TATA, CHLOROPLASTIC"/>
    <property type="match status" value="1"/>
</dbReference>
<dbReference type="HAMAP" id="MF_00237">
    <property type="entry name" value="TatB"/>
    <property type="match status" value="1"/>
</dbReference>
<evidence type="ECO:0000313" key="13">
    <source>
        <dbReference type="Proteomes" id="UP001219037"/>
    </source>
</evidence>
<evidence type="ECO:0000256" key="3">
    <source>
        <dbReference type="ARBA" id="ARBA00022475"/>
    </source>
</evidence>
<dbReference type="Proteomes" id="UP001219037">
    <property type="component" value="Chromosome"/>
</dbReference>
<feature type="compositionally biased region" description="Basic and acidic residues" evidence="10">
    <location>
        <begin position="102"/>
        <end position="117"/>
    </location>
</feature>
<gene>
    <name evidence="9" type="primary">tatB</name>
    <name evidence="12" type="ORF">P8192_09785</name>
</gene>
<evidence type="ECO:0000256" key="8">
    <source>
        <dbReference type="ARBA" id="ARBA00023136"/>
    </source>
</evidence>
<evidence type="ECO:0000256" key="6">
    <source>
        <dbReference type="ARBA" id="ARBA00022989"/>
    </source>
</evidence>
<evidence type="ECO:0000256" key="5">
    <source>
        <dbReference type="ARBA" id="ARBA00022927"/>
    </source>
</evidence>
<name>A0ABY8H4V7_9MICC</name>
<organism evidence="12 13">
    <name type="scientific">Citricoccus muralis</name>
    <dbReference type="NCBI Taxonomy" id="169134"/>
    <lineage>
        <taxon>Bacteria</taxon>
        <taxon>Bacillati</taxon>
        <taxon>Actinomycetota</taxon>
        <taxon>Actinomycetes</taxon>
        <taxon>Micrococcales</taxon>
        <taxon>Micrococcaceae</taxon>
        <taxon>Citricoccus</taxon>
    </lineage>
</organism>
<keyword evidence="7 9" id="KW-0811">Translocation</keyword>
<dbReference type="PANTHER" id="PTHR33162:SF1">
    <property type="entry name" value="SEC-INDEPENDENT PROTEIN TRANSLOCASE PROTEIN TATA, CHLOROPLASTIC"/>
    <property type="match status" value="1"/>
</dbReference>
<feature type="transmembrane region" description="Helical" evidence="11">
    <location>
        <begin position="6"/>
        <end position="23"/>
    </location>
</feature>
<feature type="region of interest" description="Disordered" evidence="10">
    <location>
        <begin position="98"/>
        <end position="161"/>
    </location>
</feature>
<evidence type="ECO:0000256" key="4">
    <source>
        <dbReference type="ARBA" id="ARBA00022692"/>
    </source>
</evidence>
<keyword evidence="13" id="KW-1185">Reference proteome</keyword>
<evidence type="ECO:0000256" key="2">
    <source>
        <dbReference type="ARBA" id="ARBA00022448"/>
    </source>
</evidence>
<dbReference type="PRINTS" id="PR01506">
    <property type="entry name" value="TATBPROTEIN"/>
</dbReference>
<dbReference type="Gene3D" id="1.20.5.3310">
    <property type="match status" value="1"/>
</dbReference>
<comment type="subcellular location">
    <subcellularLocation>
        <location evidence="9">Cell membrane</location>
        <topology evidence="9">Single-pass membrane protein</topology>
    </subcellularLocation>
    <subcellularLocation>
        <location evidence="1">Membrane</location>
        <topology evidence="1">Single-pass membrane protein</topology>
    </subcellularLocation>
</comment>
<comment type="function">
    <text evidence="9">Part of the twin-arginine translocation (Tat) system that transports large folded proteins containing a characteristic twin-arginine motif in their signal peptide across membranes. Together with TatC, TatB is part of a receptor directly interacting with Tat signal peptides. TatB may form an oligomeric binding site that transiently accommodates folded Tat precursor proteins before their translocation.</text>
</comment>
<dbReference type="EMBL" id="CP121252">
    <property type="protein sequence ID" value="WFP15688.1"/>
    <property type="molecule type" value="Genomic_DNA"/>
</dbReference>
<reference evidence="12 13" key="1">
    <citation type="submission" date="2023-04" db="EMBL/GenBank/DDBJ databases">
        <title>Funneling lignin-derived compounds into biodiesel using alkali-halophilic Citricoccus sp. P2.</title>
        <authorList>
            <person name="Luo C.-B."/>
        </authorList>
    </citation>
    <scope>NUCLEOTIDE SEQUENCE [LARGE SCALE GENOMIC DNA]</scope>
    <source>
        <strain evidence="12 13">P2</strain>
    </source>
</reference>
<keyword evidence="6 9" id="KW-1133">Transmembrane helix</keyword>
<evidence type="ECO:0000256" key="10">
    <source>
        <dbReference type="SAM" id="MobiDB-lite"/>
    </source>
</evidence>
<evidence type="ECO:0000256" key="11">
    <source>
        <dbReference type="SAM" id="Phobius"/>
    </source>
</evidence>
<dbReference type="Pfam" id="PF02416">
    <property type="entry name" value="TatA_B_E"/>
    <property type="match status" value="1"/>
</dbReference>
<evidence type="ECO:0000256" key="1">
    <source>
        <dbReference type="ARBA" id="ARBA00004167"/>
    </source>
</evidence>
<sequence>MNIFGINGGELIVLIVLALLLLGPEKIPEYTRALGDWVRKLRRMAEGAKQQFKEETGTDFDEVDWQRYDPRQYDPRRIIRDALAEPLDDLKHVAGVTGTDRTTLRQDLKQLDPREAFRSSSTDSTQDAAPAVSPETDDPTHDVEATEPEETRPAPFDDEAT</sequence>
<comment type="similarity">
    <text evidence="9">Belongs to the TatB family.</text>
</comment>
<evidence type="ECO:0000313" key="12">
    <source>
        <dbReference type="EMBL" id="WFP15688.1"/>
    </source>
</evidence>
<dbReference type="RefSeq" id="WP_278156626.1">
    <property type="nucleotide sequence ID" value="NZ_CP121252.1"/>
</dbReference>